<dbReference type="InParanoid" id="G4T8Z9"/>
<feature type="transmembrane region" description="Helical" evidence="2">
    <location>
        <begin position="197"/>
        <end position="218"/>
    </location>
</feature>
<dbReference type="Gene3D" id="2.60.120.260">
    <property type="entry name" value="Galactose-binding domain-like"/>
    <property type="match status" value="1"/>
</dbReference>
<dbReference type="STRING" id="1109443.G4T8Z9"/>
<dbReference type="HOGENOM" id="CLU_947025_0_0_1"/>
<name>G4T8Z9_SERID</name>
<proteinExistence type="predicted"/>
<feature type="region of interest" description="Disordered" evidence="1">
    <location>
        <begin position="157"/>
        <end position="187"/>
    </location>
</feature>
<protein>
    <submittedName>
        <fullName evidence="4">Uncharacterized protein</fullName>
    </submittedName>
</protein>
<keyword evidence="3" id="KW-0732">Signal</keyword>
<gene>
    <name evidence="4" type="ORF">PIIN_01616</name>
</gene>
<keyword evidence="2" id="KW-1133">Transmembrane helix</keyword>
<accession>G4T8Z9</accession>
<dbReference type="Proteomes" id="UP000007148">
    <property type="component" value="Unassembled WGS sequence"/>
</dbReference>
<dbReference type="AlphaFoldDB" id="G4T8Z9"/>
<dbReference type="OMA" id="QEYREMG"/>
<evidence type="ECO:0000256" key="3">
    <source>
        <dbReference type="SAM" id="SignalP"/>
    </source>
</evidence>
<keyword evidence="2" id="KW-0472">Membrane</keyword>
<keyword evidence="5" id="KW-1185">Reference proteome</keyword>
<feature type="signal peptide" evidence="3">
    <location>
        <begin position="1"/>
        <end position="17"/>
    </location>
</feature>
<evidence type="ECO:0000256" key="1">
    <source>
        <dbReference type="SAM" id="MobiDB-lite"/>
    </source>
</evidence>
<evidence type="ECO:0000256" key="2">
    <source>
        <dbReference type="SAM" id="Phobius"/>
    </source>
</evidence>
<evidence type="ECO:0000313" key="5">
    <source>
        <dbReference type="Proteomes" id="UP000007148"/>
    </source>
</evidence>
<sequence length="294" mass="32353">MFWSISFLLTLVVYSCAIILTNITVDDNDASISYTGRWDGVNAHPSSLNYGEYHTVTEDPQAKAVFTFTGIAVYYISSLWPYLVDSYVSLDGATPVYVNLTVPPGMPYDVAEIGSEVIMWKAIWGAQNLCNTVHTLTVTRGTTHGIVDAFRYTTVREENSPNTTSGSSSSATNHPGSPSASANEQPTTLQSKSSINIYAIVFSTVGALLLSALVFIVWKRNRHRIQATDRALDTTNNIASNSVVPYTYVVPASRKEIPLPGKTPTTRAYEDHKHLAVSVQVPSIPRIYILFHRR</sequence>
<organism evidence="4 5">
    <name type="scientific">Serendipita indica (strain DSM 11827)</name>
    <name type="common">Root endophyte fungus</name>
    <name type="synonym">Piriformospora indica</name>
    <dbReference type="NCBI Taxonomy" id="1109443"/>
    <lineage>
        <taxon>Eukaryota</taxon>
        <taxon>Fungi</taxon>
        <taxon>Dikarya</taxon>
        <taxon>Basidiomycota</taxon>
        <taxon>Agaricomycotina</taxon>
        <taxon>Agaricomycetes</taxon>
        <taxon>Sebacinales</taxon>
        <taxon>Serendipitaceae</taxon>
        <taxon>Serendipita</taxon>
    </lineage>
</organism>
<comment type="caution">
    <text evidence="4">The sequence shown here is derived from an EMBL/GenBank/DDBJ whole genome shotgun (WGS) entry which is preliminary data.</text>
</comment>
<dbReference type="eggNOG" id="ENOG502SUWA">
    <property type="taxonomic scope" value="Eukaryota"/>
</dbReference>
<keyword evidence="2" id="KW-0812">Transmembrane</keyword>
<dbReference type="OrthoDB" id="3234968at2759"/>
<feature type="compositionally biased region" description="Low complexity" evidence="1">
    <location>
        <begin position="160"/>
        <end position="179"/>
    </location>
</feature>
<feature type="chain" id="PRO_5003468492" evidence="3">
    <location>
        <begin position="18"/>
        <end position="294"/>
    </location>
</feature>
<evidence type="ECO:0000313" key="4">
    <source>
        <dbReference type="EMBL" id="CCA67792.1"/>
    </source>
</evidence>
<reference evidence="4 5" key="1">
    <citation type="journal article" date="2011" name="PLoS Pathog.">
        <title>Endophytic Life Strategies Decoded by Genome and Transcriptome Analyses of the Mutualistic Root Symbiont Piriformospora indica.</title>
        <authorList>
            <person name="Zuccaro A."/>
            <person name="Lahrmann U."/>
            <person name="Guldener U."/>
            <person name="Langen G."/>
            <person name="Pfiffi S."/>
            <person name="Biedenkopf D."/>
            <person name="Wong P."/>
            <person name="Samans B."/>
            <person name="Grimm C."/>
            <person name="Basiewicz M."/>
            <person name="Murat C."/>
            <person name="Martin F."/>
            <person name="Kogel K.H."/>
        </authorList>
    </citation>
    <scope>NUCLEOTIDE SEQUENCE [LARGE SCALE GENOMIC DNA]</scope>
    <source>
        <strain evidence="4 5">DSM 11827</strain>
    </source>
</reference>
<dbReference type="EMBL" id="CAFZ01000020">
    <property type="protein sequence ID" value="CCA67792.1"/>
    <property type="molecule type" value="Genomic_DNA"/>
</dbReference>